<dbReference type="HAMAP" id="MF_00817">
    <property type="entry name" value="QueF_type2"/>
    <property type="match status" value="1"/>
</dbReference>
<comment type="subcellular location">
    <subcellularLocation>
        <location evidence="5">Cytoplasm</location>
    </subcellularLocation>
</comment>
<reference evidence="7 8" key="1">
    <citation type="submission" date="2019-01" db="EMBL/GenBank/DDBJ databases">
        <title>Genome sequence of Salinicola endophyticus REST5.</title>
        <authorList>
            <person name="Nascimento F.X."/>
        </authorList>
    </citation>
    <scope>NUCLEOTIDE SEQUENCE [LARGE SCALE GENOMIC DNA]</scope>
    <source>
        <strain evidence="7 8">REST5</strain>
    </source>
</reference>
<comment type="pathway">
    <text evidence="5">tRNA modification; tRNA-queuosine biosynthesis.</text>
</comment>
<evidence type="ECO:0000256" key="1">
    <source>
        <dbReference type="ARBA" id="ARBA00022490"/>
    </source>
</evidence>
<sequence length="279" mass="31156">MTTPRPETLADAPLGRESAYPERYDAALLFPIERAANRAPLGIEAASLPFVGGDEWWAFELSWLDPRGKPVVAVSRFRLPADSPYLIESKSWKLYLNGFNQTTFADRDAVIELLQRDLSAAAGAPVTVELFGVDDPALAPAPLPGDGIDELDVAIDRYTPAPELLACDEGDIVEETLHSHLLKSNCPVTGQPDWGSVLIAYRGPRLDRAALLRYIVSYRQHQDFHEHCVEHIFVDLMARCRPERLLVMARYVRRGGLDINPWRATPGWTPALPPRLLRQ</sequence>
<feature type="binding site" evidence="5">
    <location>
        <begin position="87"/>
        <end position="89"/>
    </location>
    <ligand>
        <name>substrate</name>
    </ligand>
</feature>
<evidence type="ECO:0000313" key="7">
    <source>
        <dbReference type="EMBL" id="WFF42478.1"/>
    </source>
</evidence>
<dbReference type="Proteomes" id="UP001321526">
    <property type="component" value="Chromosome"/>
</dbReference>
<dbReference type="InterPro" id="IPR016428">
    <property type="entry name" value="QueF_type2"/>
</dbReference>
<keyword evidence="2 5" id="KW-0671">Queuosine biosynthesis</keyword>
<dbReference type="InterPro" id="IPR050084">
    <property type="entry name" value="NADPH_dep_7-cyano-7-deazaG_red"/>
</dbReference>
<evidence type="ECO:0000259" key="6">
    <source>
        <dbReference type="Pfam" id="PF14819"/>
    </source>
</evidence>
<dbReference type="Gene3D" id="3.30.1130.10">
    <property type="match status" value="2"/>
</dbReference>
<feature type="active site" description="Thioimide intermediate" evidence="5">
    <location>
        <position position="186"/>
    </location>
</feature>
<dbReference type="InterPro" id="IPR043133">
    <property type="entry name" value="GTP-CH-I_C/QueF"/>
</dbReference>
<keyword evidence="4 5" id="KW-0560">Oxidoreductase</keyword>
<feature type="binding site" evidence="5">
    <location>
        <begin position="254"/>
        <end position="255"/>
    </location>
    <ligand>
        <name>NADPH</name>
        <dbReference type="ChEBI" id="CHEBI:57783"/>
    </ligand>
</feature>
<dbReference type="PANTHER" id="PTHR34354:SF1">
    <property type="entry name" value="NADPH-DEPENDENT 7-CYANO-7-DEAZAGUANINE REDUCTASE"/>
    <property type="match status" value="1"/>
</dbReference>
<gene>
    <name evidence="5 7" type="primary">queF</name>
    <name evidence="7" type="ORF">EVC62_13740</name>
</gene>
<feature type="active site" description="Proton donor" evidence="5">
    <location>
        <position position="193"/>
    </location>
</feature>
<dbReference type="EMBL" id="CP035631">
    <property type="protein sequence ID" value="WFF42478.1"/>
    <property type="molecule type" value="Genomic_DNA"/>
</dbReference>
<keyword evidence="8" id="KW-1185">Reference proteome</keyword>
<dbReference type="EC" id="1.7.1.13" evidence="5"/>
<comment type="function">
    <text evidence="5">Catalyzes the NADPH-dependent reduction of 7-cyano-7-deazaguanine (preQ0) to 7-aminomethyl-7-deazaguanine (preQ1).</text>
</comment>
<evidence type="ECO:0000256" key="4">
    <source>
        <dbReference type="ARBA" id="ARBA00023002"/>
    </source>
</evidence>
<feature type="binding site" evidence="5">
    <location>
        <begin position="225"/>
        <end position="226"/>
    </location>
    <ligand>
        <name>substrate</name>
    </ligand>
</feature>
<keyword evidence="3 5" id="KW-0521">NADP</keyword>
<dbReference type="PIRSF" id="PIRSF004750">
    <property type="entry name" value="Nitrile_oxidored_YqcD_prd"/>
    <property type="match status" value="1"/>
</dbReference>
<accession>A0ABY8FI25</accession>
<name>A0ABY8FI25_9GAMM</name>
<evidence type="ECO:0000313" key="8">
    <source>
        <dbReference type="Proteomes" id="UP001321526"/>
    </source>
</evidence>
<dbReference type="InterPro" id="IPR029139">
    <property type="entry name" value="QueF_N"/>
</dbReference>
<proteinExistence type="inferred from homology"/>
<comment type="similarity">
    <text evidence="5">Belongs to the GTP cyclohydrolase I family. QueF type 2 subfamily.</text>
</comment>
<comment type="catalytic activity">
    <reaction evidence="5">
        <text>7-aminomethyl-7-carbaguanine + 2 NADP(+) = 7-cyano-7-carbaguanine + 2 NADPH + 3 H(+)</text>
        <dbReference type="Rhea" id="RHEA:13409"/>
        <dbReference type="ChEBI" id="CHEBI:15378"/>
        <dbReference type="ChEBI" id="CHEBI:45075"/>
        <dbReference type="ChEBI" id="CHEBI:57783"/>
        <dbReference type="ChEBI" id="CHEBI:58349"/>
        <dbReference type="ChEBI" id="CHEBI:58703"/>
        <dbReference type="EC" id="1.7.1.13"/>
    </reaction>
</comment>
<dbReference type="SUPFAM" id="SSF55620">
    <property type="entry name" value="Tetrahydrobiopterin biosynthesis enzymes-like"/>
    <property type="match status" value="1"/>
</dbReference>
<evidence type="ECO:0000256" key="2">
    <source>
        <dbReference type="ARBA" id="ARBA00022785"/>
    </source>
</evidence>
<protein>
    <recommendedName>
        <fullName evidence="5">NADPH-dependent 7-cyano-7-deazaguanine reductase</fullName>
        <ecNumber evidence="5">1.7.1.13</ecNumber>
    </recommendedName>
    <alternativeName>
        <fullName evidence="5">7-cyano-7-carbaguanine reductase</fullName>
    </alternativeName>
    <alternativeName>
        <fullName evidence="5">NADPH-dependent nitrile oxidoreductase</fullName>
    </alternativeName>
    <alternativeName>
        <fullName evidence="5">PreQ(0) reductase</fullName>
    </alternativeName>
</protein>
<organism evidence="7 8">
    <name type="scientific">Salinicola endophyticus</name>
    <dbReference type="NCBI Taxonomy" id="1949083"/>
    <lineage>
        <taxon>Bacteria</taxon>
        <taxon>Pseudomonadati</taxon>
        <taxon>Pseudomonadota</taxon>
        <taxon>Gammaproteobacteria</taxon>
        <taxon>Oceanospirillales</taxon>
        <taxon>Halomonadaceae</taxon>
        <taxon>Salinicola</taxon>
    </lineage>
</organism>
<dbReference type="NCBIfam" id="TIGR03138">
    <property type="entry name" value="QueF"/>
    <property type="match status" value="1"/>
</dbReference>
<feature type="binding site" evidence="5">
    <location>
        <begin position="89"/>
        <end position="90"/>
    </location>
    <ligand>
        <name>NADPH</name>
        <dbReference type="ChEBI" id="CHEBI:57783"/>
    </ligand>
</feature>
<comment type="subunit">
    <text evidence="5">Homodimer.</text>
</comment>
<dbReference type="RefSeq" id="WP_110689533.1">
    <property type="nucleotide sequence ID" value="NZ_CP035631.1"/>
</dbReference>
<evidence type="ECO:0000256" key="3">
    <source>
        <dbReference type="ARBA" id="ARBA00022857"/>
    </source>
</evidence>
<feature type="domain" description="NADPH-dependent 7-cyano-7-deazaguanine reductase N-terminal" evidence="6">
    <location>
        <begin position="20"/>
        <end position="130"/>
    </location>
</feature>
<evidence type="ECO:0000256" key="5">
    <source>
        <dbReference type="HAMAP-Rule" id="MF_00817"/>
    </source>
</evidence>
<dbReference type="Pfam" id="PF14489">
    <property type="entry name" value="QueF"/>
    <property type="match status" value="1"/>
</dbReference>
<dbReference type="PANTHER" id="PTHR34354">
    <property type="entry name" value="NADPH-DEPENDENT 7-CYANO-7-DEAZAGUANINE REDUCTASE"/>
    <property type="match status" value="1"/>
</dbReference>
<dbReference type="InterPro" id="IPR029500">
    <property type="entry name" value="QueF"/>
</dbReference>
<keyword evidence="1 5" id="KW-0963">Cytoplasm</keyword>
<dbReference type="Pfam" id="PF14819">
    <property type="entry name" value="QueF_N"/>
    <property type="match status" value="1"/>
</dbReference>